<protein>
    <submittedName>
        <fullName evidence="2">AzlD domain-containing protein</fullName>
    </submittedName>
</protein>
<evidence type="ECO:0000313" key="2">
    <source>
        <dbReference type="EMBL" id="XCD18224.1"/>
    </source>
</evidence>
<proteinExistence type="predicted"/>
<name>A0AAU8BPA2_9VIBR</name>
<sequence length="106" mass="11866">MTYLIIVVLTAIVFLSRYLFLEPKVPLRISSSAQRFLAYASPAVLTAIWGPIVFLPHGELALEDNLPYLLAATFAIVLARIIKDVLITTIVSILVFLVLNLWVFNH</sequence>
<dbReference type="AlphaFoldDB" id="A0AAU8BPA2"/>
<accession>A0AAU8BPA2</accession>
<dbReference type="InterPro" id="IPR008407">
    <property type="entry name" value="Brnchd-chn_aa_trnsp_AzlD"/>
</dbReference>
<dbReference type="KEGG" id="vck:PG915_23440"/>
<keyword evidence="1" id="KW-0812">Transmembrane</keyword>
<gene>
    <name evidence="2" type="ORF">PG915_23440</name>
</gene>
<dbReference type="RefSeq" id="WP_353499373.1">
    <property type="nucleotide sequence ID" value="NZ_CP115921.1"/>
</dbReference>
<evidence type="ECO:0000256" key="1">
    <source>
        <dbReference type="SAM" id="Phobius"/>
    </source>
</evidence>
<dbReference type="Pfam" id="PF05437">
    <property type="entry name" value="AzlD"/>
    <property type="match status" value="1"/>
</dbReference>
<feature type="transmembrane region" description="Helical" evidence="1">
    <location>
        <begin position="66"/>
        <end position="82"/>
    </location>
</feature>
<reference evidence="2" key="1">
    <citation type="submission" date="2023-01" db="EMBL/GenBank/DDBJ databases">
        <title>Vibrio sp. CB1-14 genome sequencing.</title>
        <authorList>
            <person name="Otstavnykh N."/>
            <person name="Isaeva M."/>
            <person name="Meleshko D."/>
        </authorList>
    </citation>
    <scope>NUCLEOTIDE SEQUENCE</scope>
    <source>
        <strain evidence="2">CB1-14</strain>
    </source>
</reference>
<keyword evidence="1" id="KW-0472">Membrane</keyword>
<organism evidence="2">
    <name type="scientific">Vibrio chaetopteri</name>
    <dbReference type="NCBI Taxonomy" id="3016528"/>
    <lineage>
        <taxon>Bacteria</taxon>
        <taxon>Pseudomonadati</taxon>
        <taxon>Pseudomonadota</taxon>
        <taxon>Gammaproteobacteria</taxon>
        <taxon>Vibrionales</taxon>
        <taxon>Vibrionaceae</taxon>
        <taxon>Vibrio</taxon>
    </lineage>
</organism>
<dbReference type="EMBL" id="CP115921">
    <property type="protein sequence ID" value="XCD18224.1"/>
    <property type="molecule type" value="Genomic_DNA"/>
</dbReference>
<feature type="transmembrane region" description="Helical" evidence="1">
    <location>
        <begin position="88"/>
        <end position="104"/>
    </location>
</feature>
<feature type="transmembrane region" description="Helical" evidence="1">
    <location>
        <begin position="37"/>
        <end position="54"/>
    </location>
</feature>
<keyword evidence="1" id="KW-1133">Transmembrane helix</keyword>